<proteinExistence type="predicted"/>
<accession>F6YSC5</accession>
<dbReference type="Ensembl" id="ENSCINT00000014747.3">
    <property type="protein sequence ID" value="ENSCINP00000014747.3"/>
    <property type="gene ID" value="ENSCING00000010387.3"/>
</dbReference>
<organism evidence="1 2">
    <name type="scientific">Ciona intestinalis</name>
    <name type="common">Transparent sea squirt</name>
    <name type="synonym">Ascidia intestinalis</name>
    <dbReference type="NCBI Taxonomy" id="7719"/>
    <lineage>
        <taxon>Eukaryota</taxon>
        <taxon>Metazoa</taxon>
        <taxon>Chordata</taxon>
        <taxon>Tunicata</taxon>
        <taxon>Ascidiacea</taxon>
        <taxon>Phlebobranchia</taxon>
        <taxon>Cionidae</taxon>
        <taxon>Ciona</taxon>
    </lineage>
</organism>
<dbReference type="AlphaFoldDB" id="F6YSC5"/>
<reference evidence="1" key="2">
    <citation type="submission" date="2025-08" db="UniProtKB">
        <authorList>
            <consortium name="Ensembl"/>
        </authorList>
    </citation>
    <scope>IDENTIFICATION</scope>
</reference>
<evidence type="ECO:0000313" key="2">
    <source>
        <dbReference type="Proteomes" id="UP000008144"/>
    </source>
</evidence>
<sequence>MHNPKRKTPAATITTAPILTKMAGHFSSVISSIEIFMASASSVDICWLCPSSRPQNKSIALRQNGLGAAGSA</sequence>
<keyword evidence="2" id="KW-1185">Reference proteome</keyword>
<dbReference type="HOGENOM" id="CLU_2721491_0_0_1"/>
<name>F6YSC5_CIOIN</name>
<reference evidence="1" key="3">
    <citation type="submission" date="2025-09" db="UniProtKB">
        <authorList>
            <consortium name="Ensembl"/>
        </authorList>
    </citation>
    <scope>IDENTIFICATION</scope>
</reference>
<reference evidence="2" key="1">
    <citation type="journal article" date="2002" name="Science">
        <title>The draft genome of Ciona intestinalis: insights into chordate and vertebrate origins.</title>
        <authorList>
            <person name="Dehal P."/>
            <person name="Satou Y."/>
            <person name="Campbell R.K."/>
            <person name="Chapman J."/>
            <person name="Degnan B."/>
            <person name="De Tomaso A."/>
            <person name="Davidson B."/>
            <person name="Di Gregorio A."/>
            <person name="Gelpke M."/>
            <person name="Goodstein D.M."/>
            <person name="Harafuji N."/>
            <person name="Hastings K.E."/>
            <person name="Ho I."/>
            <person name="Hotta K."/>
            <person name="Huang W."/>
            <person name="Kawashima T."/>
            <person name="Lemaire P."/>
            <person name="Martinez D."/>
            <person name="Meinertzhagen I.A."/>
            <person name="Necula S."/>
            <person name="Nonaka M."/>
            <person name="Putnam N."/>
            <person name="Rash S."/>
            <person name="Saiga H."/>
            <person name="Satake M."/>
            <person name="Terry A."/>
            <person name="Yamada L."/>
            <person name="Wang H.G."/>
            <person name="Awazu S."/>
            <person name="Azumi K."/>
            <person name="Boore J."/>
            <person name="Branno M."/>
            <person name="Chin-Bow S."/>
            <person name="DeSantis R."/>
            <person name="Doyle S."/>
            <person name="Francino P."/>
            <person name="Keys D.N."/>
            <person name="Haga S."/>
            <person name="Hayashi H."/>
            <person name="Hino K."/>
            <person name="Imai K.S."/>
            <person name="Inaba K."/>
            <person name="Kano S."/>
            <person name="Kobayashi K."/>
            <person name="Kobayashi M."/>
            <person name="Lee B.I."/>
            <person name="Makabe K.W."/>
            <person name="Manohar C."/>
            <person name="Matassi G."/>
            <person name="Medina M."/>
            <person name="Mochizuki Y."/>
            <person name="Mount S."/>
            <person name="Morishita T."/>
            <person name="Miura S."/>
            <person name="Nakayama A."/>
            <person name="Nishizaka S."/>
            <person name="Nomoto H."/>
            <person name="Ohta F."/>
            <person name="Oishi K."/>
            <person name="Rigoutsos I."/>
            <person name="Sano M."/>
            <person name="Sasaki A."/>
            <person name="Sasakura Y."/>
            <person name="Shoguchi E."/>
            <person name="Shin-i T."/>
            <person name="Spagnuolo A."/>
            <person name="Stainier D."/>
            <person name="Suzuki M.M."/>
            <person name="Tassy O."/>
            <person name="Takatori N."/>
            <person name="Tokuoka M."/>
            <person name="Yagi K."/>
            <person name="Yoshizaki F."/>
            <person name="Wada S."/>
            <person name="Zhang C."/>
            <person name="Hyatt P.D."/>
            <person name="Larimer F."/>
            <person name="Detter C."/>
            <person name="Doggett N."/>
            <person name="Glavina T."/>
            <person name="Hawkins T."/>
            <person name="Richardson P."/>
            <person name="Lucas S."/>
            <person name="Kohara Y."/>
            <person name="Levine M."/>
            <person name="Satoh N."/>
            <person name="Rokhsar D.S."/>
        </authorList>
    </citation>
    <scope>NUCLEOTIDE SEQUENCE [LARGE SCALE GENOMIC DNA]</scope>
</reference>
<evidence type="ECO:0000313" key="1">
    <source>
        <dbReference type="Ensembl" id="ENSCINP00000014747.3"/>
    </source>
</evidence>
<dbReference type="InParanoid" id="F6YSC5"/>
<protein>
    <submittedName>
        <fullName evidence="1">Uncharacterized protein</fullName>
    </submittedName>
</protein>
<dbReference type="Proteomes" id="UP000008144">
    <property type="component" value="Unassembled WGS sequence"/>
</dbReference>